<dbReference type="GeneID" id="94296963"/>
<name>A0A9P8LW25_9EUKA</name>
<dbReference type="EMBL" id="AUWU02000003">
    <property type="protein sequence ID" value="KAH0575311.1"/>
    <property type="molecule type" value="Genomic_DNA"/>
</dbReference>
<evidence type="ECO:0000313" key="2">
    <source>
        <dbReference type="Proteomes" id="UP000018208"/>
    </source>
</evidence>
<dbReference type="AlphaFoldDB" id="A0A9P8LW25"/>
<reference evidence="1 2" key="1">
    <citation type="journal article" date="2014" name="PLoS Genet.">
        <title>The Genome of Spironucleus salmonicida Highlights a Fish Pathogen Adapted to Fluctuating Environments.</title>
        <authorList>
            <person name="Xu F."/>
            <person name="Jerlstrom-Hultqvist J."/>
            <person name="Einarsson E."/>
            <person name="Astvaldsson A."/>
            <person name="Svard S.G."/>
            <person name="Andersson J.O."/>
        </authorList>
    </citation>
    <scope>NUCLEOTIDE SEQUENCE [LARGE SCALE GENOMIC DNA]</scope>
    <source>
        <strain evidence="1 2">ATCC 50377</strain>
    </source>
</reference>
<gene>
    <name evidence="1" type="ORF">SS50377_22940</name>
</gene>
<keyword evidence="2" id="KW-1185">Reference proteome</keyword>
<sequence length="95" mass="11314">MKTRKLFLTKTPIQTSSLNIRNFSPEICKLIDFQRFSESEEEVTTQQLQKMIAGKRIIVKKLIKRMYNIESSMELIQIKIKTMKNTRARTMFQLQ</sequence>
<organism evidence="1 2">
    <name type="scientific">Spironucleus salmonicida</name>
    <dbReference type="NCBI Taxonomy" id="348837"/>
    <lineage>
        <taxon>Eukaryota</taxon>
        <taxon>Metamonada</taxon>
        <taxon>Diplomonadida</taxon>
        <taxon>Hexamitidae</taxon>
        <taxon>Hexamitinae</taxon>
        <taxon>Spironucleus</taxon>
    </lineage>
</organism>
<proteinExistence type="predicted"/>
<dbReference type="RefSeq" id="XP_067766084.1">
    <property type="nucleotide sequence ID" value="XM_067906816.1"/>
</dbReference>
<protein>
    <submittedName>
        <fullName evidence="1">Uncharacterized protein</fullName>
    </submittedName>
</protein>
<comment type="caution">
    <text evidence="1">The sequence shown here is derived from an EMBL/GenBank/DDBJ whole genome shotgun (WGS) entry which is preliminary data.</text>
</comment>
<evidence type="ECO:0000313" key="1">
    <source>
        <dbReference type="EMBL" id="KAH0575311.1"/>
    </source>
</evidence>
<accession>A0A9P8LW25</accession>
<dbReference type="Proteomes" id="UP000018208">
    <property type="component" value="Unassembled WGS sequence"/>
</dbReference>
<dbReference type="KEGG" id="ssao:94296963"/>